<dbReference type="InterPro" id="IPR005561">
    <property type="entry name" value="ANTAR"/>
</dbReference>
<dbReference type="EMBL" id="AP035881">
    <property type="protein sequence ID" value="BFP48924.1"/>
    <property type="molecule type" value="Genomic_DNA"/>
</dbReference>
<proteinExistence type="predicted"/>
<name>A0AB33K633_9ACTN</name>
<evidence type="ECO:0000256" key="1">
    <source>
        <dbReference type="SAM" id="MobiDB-lite"/>
    </source>
</evidence>
<gene>
    <name evidence="3" type="ORF">KCMC57_52920</name>
</gene>
<organism evidence="3">
    <name type="scientific">Kitasatospora sp. CMC57</name>
    <dbReference type="NCBI Taxonomy" id="3231513"/>
    <lineage>
        <taxon>Bacteria</taxon>
        <taxon>Bacillati</taxon>
        <taxon>Actinomycetota</taxon>
        <taxon>Actinomycetes</taxon>
        <taxon>Kitasatosporales</taxon>
        <taxon>Streptomycetaceae</taxon>
        <taxon>Kitasatospora</taxon>
    </lineage>
</organism>
<dbReference type="GO" id="GO:0003723">
    <property type="term" value="F:RNA binding"/>
    <property type="evidence" value="ECO:0007669"/>
    <property type="project" value="InterPro"/>
</dbReference>
<accession>A0AB33K633</accession>
<sequence length="151" mass="15682">MPGDVELAQLQATIDRLRSEVEGQRRAMRTRAVIEQAKGVLAERLGCSPEDAFGRLVQLSQGGNRKLVDIAAELLGVAVPPDAADHIPVVMAPGSVSAPSEHSEQPPTGPASAQAPRPEELGPGFAARYHLAAAALGSADTPDEVAALPPR</sequence>
<dbReference type="SMART" id="SM01012">
    <property type="entry name" value="ANTAR"/>
    <property type="match status" value="1"/>
</dbReference>
<reference evidence="3" key="1">
    <citation type="submission" date="2024-07" db="EMBL/GenBank/DDBJ databases">
        <title>Complete genome sequences of cellulolytic bacteria, Kitasatospora sp. CMC57 and Streptomyces sp. CMC78, isolated from Japanese agricultural soil.</title>
        <authorList>
            <person name="Hashimoto T."/>
            <person name="Ito M."/>
            <person name="Iwamoto M."/>
            <person name="Fukahori D."/>
            <person name="Shoda T."/>
            <person name="Sakoda M."/>
            <person name="Morohoshi T."/>
            <person name="Mitsuboshi M."/>
            <person name="Nishizawa T."/>
        </authorList>
    </citation>
    <scope>NUCLEOTIDE SEQUENCE</scope>
    <source>
        <strain evidence="3">CMC57</strain>
    </source>
</reference>
<evidence type="ECO:0000259" key="2">
    <source>
        <dbReference type="PROSITE" id="PS50921"/>
    </source>
</evidence>
<feature type="domain" description="ANTAR" evidence="2">
    <location>
        <begin position="14"/>
        <end position="75"/>
    </location>
</feature>
<evidence type="ECO:0000313" key="3">
    <source>
        <dbReference type="EMBL" id="BFP48924.1"/>
    </source>
</evidence>
<dbReference type="InterPro" id="IPR036388">
    <property type="entry name" value="WH-like_DNA-bd_sf"/>
</dbReference>
<dbReference type="RefSeq" id="WP_407991094.1">
    <property type="nucleotide sequence ID" value="NZ_AP035881.2"/>
</dbReference>
<dbReference type="PROSITE" id="PS50921">
    <property type="entry name" value="ANTAR"/>
    <property type="match status" value="1"/>
</dbReference>
<dbReference type="AlphaFoldDB" id="A0AB33K633"/>
<dbReference type="InterPro" id="IPR011006">
    <property type="entry name" value="CheY-like_superfamily"/>
</dbReference>
<dbReference type="Gene3D" id="1.10.10.10">
    <property type="entry name" value="Winged helix-like DNA-binding domain superfamily/Winged helix DNA-binding domain"/>
    <property type="match status" value="1"/>
</dbReference>
<protein>
    <recommendedName>
        <fullName evidence="2">ANTAR domain-containing protein</fullName>
    </recommendedName>
</protein>
<feature type="region of interest" description="Disordered" evidence="1">
    <location>
        <begin position="93"/>
        <end position="124"/>
    </location>
</feature>
<dbReference type="Pfam" id="PF03861">
    <property type="entry name" value="ANTAR"/>
    <property type="match status" value="1"/>
</dbReference>
<dbReference type="SUPFAM" id="SSF52172">
    <property type="entry name" value="CheY-like"/>
    <property type="match status" value="1"/>
</dbReference>